<reference evidence="2" key="1">
    <citation type="submission" date="2022-10" db="EMBL/GenBank/DDBJ databases">
        <title>Culturing micro-colonial fungi from biological soil crusts in the Mojave desert and describing Neophaeococcomyces mojavensis, and introducing the new genera and species Taxawa tesnikishii.</title>
        <authorList>
            <person name="Kurbessoian T."/>
            <person name="Stajich J.E."/>
        </authorList>
    </citation>
    <scope>NUCLEOTIDE SEQUENCE</scope>
    <source>
        <strain evidence="2">TK_41</strain>
    </source>
</reference>
<comment type="caution">
    <text evidence="2">The sequence shown here is derived from an EMBL/GenBank/DDBJ whole genome shotgun (WGS) entry which is preliminary data.</text>
</comment>
<proteinExistence type="predicted"/>
<keyword evidence="1" id="KW-0472">Membrane</keyword>
<organism evidence="2 3">
    <name type="scientific">Cladophialophora chaetospira</name>
    <dbReference type="NCBI Taxonomy" id="386627"/>
    <lineage>
        <taxon>Eukaryota</taxon>
        <taxon>Fungi</taxon>
        <taxon>Dikarya</taxon>
        <taxon>Ascomycota</taxon>
        <taxon>Pezizomycotina</taxon>
        <taxon>Eurotiomycetes</taxon>
        <taxon>Chaetothyriomycetidae</taxon>
        <taxon>Chaetothyriales</taxon>
        <taxon>Herpotrichiellaceae</taxon>
        <taxon>Cladophialophora</taxon>
    </lineage>
</organism>
<sequence length="212" mass="23400">MDSLAVAKVLGLTSSGIFAGTYFIPIRYTWALSHAAVPAILFAPEELQAKQWRYQYLMGFYVSCRTLEIGETRTNAGLMCLRHGKISRPMCIVNGLSFGYLAYHSPESSLIRTLYILAALTSASGVPYALTLLRRTNGALSRKANRFAGPGPKNGQIVALTYAFNEGRSIERDQRMGTAETVERWSWHNYIRTWVLVLGTMVGALAVALDGK</sequence>
<evidence type="ECO:0000313" key="2">
    <source>
        <dbReference type="EMBL" id="KAJ9610440.1"/>
    </source>
</evidence>
<dbReference type="InterPro" id="IPR013901">
    <property type="entry name" value="Anthrone_oxy"/>
</dbReference>
<dbReference type="Proteomes" id="UP001172673">
    <property type="component" value="Unassembled WGS sequence"/>
</dbReference>
<dbReference type="Pfam" id="PF08592">
    <property type="entry name" value="Anthrone_oxy"/>
    <property type="match status" value="1"/>
</dbReference>
<feature type="transmembrane region" description="Helical" evidence="1">
    <location>
        <begin position="6"/>
        <end position="24"/>
    </location>
</feature>
<gene>
    <name evidence="2" type="ORF">H2200_005217</name>
</gene>
<feature type="transmembrane region" description="Helical" evidence="1">
    <location>
        <begin position="115"/>
        <end position="133"/>
    </location>
</feature>
<name>A0AA39CJE8_9EURO</name>
<feature type="transmembrane region" description="Helical" evidence="1">
    <location>
        <begin position="190"/>
        <end position="209"/>
    </location>
</feature>
<evidence type="ECO:0008006" key="4">
    <source>
        <dbReference type="Google" id="ProtNLM"/>
    </source>
</evidence>
<accession>A0AA39CJE8</accession>
<dbReference type="EMBL" id="JAPDRK010000007">
    <property type="protein sequence ID" value="KAJ9610440.1"/>
    <property type="molecule type" value="Genomic_DNA"/>
</dbReference>
<protein>
    <recommendedName>
        <fullName evidence="4">DUF1772-domain-containing protein</fullName>
    </recommendedName>
</protein>
<keyword evidence="1" id="KW-1133">Transmembrane helix</keyword>
<evidence type="ECO:0000256" key="1">
    <source>
        <dbReference type="SAM" id="Phobius"/>
    </source>
</evidence>
<evidence type="ECO:0000313" key="3">
    <source>
        <dbReference type="Proteomes" id="UP001172673"/>
    </source>
</evidence>
<keyword evidence="1" id="KW-0812">Transmembrane</keyword>
<keyword evidence="3" id="KW-1185">Reference proteome</keyword>
<dbReference type="AlphaFoldDB" id="A0AA39CJE8"/>